<reference evidence="1 2" key="1">
    <citation type="submission" date="2014-09" db="EMBL/GenBank/DDBJ databases">
        <title>Complete genome sequence of Endomicrobium proavitum.</title>
        <authorList>
            <person name="Zheng H."/>
        </authorList>
    </citation>
    <scope>NUCLEOTIDE SEQUENCE [LARGE SCALE GENOMIC DNA]</scope>
    <source>
        <strain evidence="1 2">Rsa215</strain>
    </source>
</reference>
<organism evidence="1 2">
    <name type="scientific">Endomicrobium proavitum</name>
    <dbReference type="NCBI Taxonomy" id="1408281"/>
    <lineage>
        <taxon>Bacteria</taxon>
        <taxon>Pseudomonadati</taxon>
        <taxon>Elusimicrobiota</taxon>
        <taxon>Endomicrobiia</taxon>
        <taxon>Endomicrobiales</taxon>
        <taxon>Endomicrobiaceae</taxon>
        <taxon>Endomicrobium</taxon>
    </lineage>
</organism>
<dbReference type="Proteomes" id="UP000035337">
    <property type="component" value="Chromosome"/>
</dbReference>
<dbReference type="EMBL" id="CP009498">
    <property type="protein sequence ID" value="AKL97825.1"/>
    <property type="molecule type" value="Genomic_DNA"/>
</dbReference>
<accession>A0A0G3WIW0</accession>
<evidence type="ECO:0000313" key="1">
    <source>
        <dbReference type="EMBL" id="AKL97825.1"/>
    </source>
</evidence>
<sequence length="1545" mass="169964">MRKHLKNIILISAAAVLLITAYNLRNMLIVPHLINFLSRSAGHEITLEKIYINPLTASVAFSDISIDNSIHADYASFRINFFRLFGNFKTPEKYLSKIHVDRLSLPSNLSLKNKTDSAGAENSPIKFSLPENTINLSVDNLVLQSSSGSVCLSGINFSINNKKIEGEASYFLLNSTVTLKSLLLFSSTAQYNLNSTLSSNGELTVSANFLGTANSGLSEVFQNINIQKIAYKGFEISNAAGSLSIKNKKLKANISGEFGKINLTSENLSEFLVNGETELEKINKNFSAKINYNGSYKNSKSSINVKIQNLSAYGFLLGNYNLTASTGKEGKYEIYCVYGLREAAAFTYFNGGSYSLKLILDGVVSGAASGNIKDETIKVDLKNISAARLPALPFICKDPSGAVSVLGSLGKTDGNIDVDIRNFQAKNINRTDIKGKLSKNNGLYNVNIVKSDKSVLFNGTFEKTKVLSFDFNFLNLSVYNIFKALGYSQNIVSGTANGYIKYNRGADVEFDLSAVNGVLYANKFKFLEAKGNVNYKSVRISRFILKSDNAGADLDISGLLGFSKDTPESKFDIKAKNIILSGANINADLTFKGKLSGKNEVKGELSGKNIKAAGMAIQKLSADVTVSSQRAVVSSLRTDNGISGNFTASFEEKDLNGMLSFKNTDIKNVYPQLYGIFNGYVKLWGTFASPSVKIESNIKKGEYLKVPFAFSADMLYENKILKVEKALLASKETKALLKGSYGENENISVEFENASEEIINKFIGFVSPVKGLFSGSGSFYKVNGKPYLKMFLGSKNFLIKNAKITDFKSNVIIHDKLISLSSASAKISDSEIKAESAGFNIASGKYFIDLSLVNAHAGFADVFGQISLSGVMKKQKGGSIYSGDITFNNFWINRYKLTNANFNYEIKDKSLKIFKDNAPEGVLNASGTVKFGDAITIENFTVAKDGGLFTVNASIKQDNINAFALGKRISWEFLSDAFELPVEMIGETDINLSFTGHLKNPKASLEINSSNGSIMEIPFDAFDVSMLLENNIAEIKKARIYKKNEVNVSVSGRFPLWLDPSVEKEMKKMPLEIYYSVEDAKMSVLQYITNGYLMPSSGKLNFNGSLKGVYGKIISNGQLNISNGIIAVKNYIEKAKDVTADITLSDNRIQINKFSFKSGAGKVNAEGSVLLESLKIADFNLRIFTADKKGMSLRVLELPIPSFIGSKAIMQDYSKGEPTFDLTITGAGEKPKIAGVVVLENTRICYPPASRNPGSSSIIPKEAELDLELRSGKNTKYENSFADAWVNGSLFLTGTYGAVKPLGILDSQKGTISYFGITFDILNAKVEIADSKNIFISGEAETQVYSPAKAEYGTFGMSVTKSEIKSLNIRYYSKDDPTMDSQTALAKITGTEQIVRNETEENSSTMSDYSIRQQALRLIDSSFATPFARTILRRTGLIDNVRVAYMAQDQVVAPSEENQDFLSLLYGSKYSFEKNITDKLLLGYSMVIDQIEQKLDLRHEIEMRYRLTNNLFLSGSYELEKEVQFHQPDRKFMLQHQIRFGLPKK</sequence>
<dbReference type="RefSeq" id="WP_052570208.1">
    <property type="nucleotide sequence ID" value="NZ_CP009498.1"/>
</dbReference>
<evidence type="ECO:0008006" key="3">
    <source>
        <dbReference type="Google" id="ProtNLM"/>
    </source>
</evidence>
<dbReference type="KEGG" id="epo:Epro_0446"/>
<evidence type="ECO:0000313" key="2">
    <source>
        <dbReference type="Proteomes" id="UP000035337"/>
    </source>
</evidence>
<dbReference type="STRING" id="1408281.Epro_0446"/>
<proteinExistence type="predicted"/>
<keyword evidence="2" id="KW-1185">Reference proteome</keyword>
<name>A0A0G3WIW0_9BACT</name>
<protein>
    <recommendedName>
        <fullName evidence="3">Translocation/assembly module TamB</fullName>
    </recommendedName>
</protein>
<dbReference type="OrthoDB" id="3034030at2"/>
<gene>
    <name evidence="1" type="ORF">Epro_0446</name>
</gene>